<protein>
    <submittedName>
        <fullName evidence="1">Uncharacterized protein</fullName>
    </submittedName>
</protein>
<accession>A0A067QDW0</accession>
<dbReference type="EMBL" id="KL197712">
    <property type="protein sequence ID" value="KDQ61692.1"/>
    <property type="molecule type" value="Genomic_DNA"/>
</dbReference>
<dbReference type="HOGENOM" id="CLU_2306550_0_0_1"/>
<reference evidence="2" key="1">
    <citation type="journal article" date="2014" name="Proc. Natl. Acad. Sci. U.S.A.">
        <title>Extensive sampling of basidiomycete genomes demonstrates inadequacy of the white-rot/brown-rot paradigm for wood decay fungi.</title>
        <authorList>
            <person name="Riley R."/>
            <person name="Salamov A.A."/>
            <person name="Brown D.W."/>
            <person name="Nagy L.G."/>
            <person name="Floudas D."/>
            <person name="Held B.W."/>
            <person name="Levasseur A."/>
            <person name="Lombard V."/>
            <person name="Morin E."/>
            <person name="Otillar R."/>
            <person name="Lindquist E.A."/>
            <person name="Sun H."/>
            <person name="LaButti K.M."/>
            <person name="Schmutz J."/>
            <person name="Jabbour D."/>
            <person name="Luo H."/>
            <person name="Baker S.E."/>
            <person name="Pisabarro A.G."/>
            <person name="Walton J.D."/>
            <person name="Blanchette R.A."/>
            <person name="Henrissat B."/>
            <person name="Martin F."/>
            <person name="Cullen D."/>
            <person name="Hibbett D.S."/>
            <person name="Grigoriev I.V."/>
        </authorList>
    </citation>
    <scope>NUCLEOTIDE SEQUENCE [LARGE SCALE GENOMIC DNA]</scope>
    <source>
        <strain evidence="2">MUCL 33604</strain>
    </source>
</reference>
<keyword evidence="2" id="KW-1185">Reference proteome</keyword>
<evidence type="ECO:0000313" key="2">
    <source>
        <dbReference type="Proteomes" id="UP000027265"/>
    </source>
</evidence>
<name>A0A067QDW0_9AGAM</name>
<dbReference type="InParanoid" id="A0A067QDW0"/>
<proteinExistence type="predicted"/>
<dbReference type="AlphaFoldDB" id="A0A067QDW0"/>
<evidence type="ECO:0000313" key="1">
    <source>
        <dbReference type="EMBL" id="KDQ61692.1"/>
    </source>
</evidence>
<organism evidence="1 2">
    <name type="scientific">Jaapia argillacea MUCL 33604</name>
    <dbReference type="NCBI Taxonomy" id="933084"/>
    <lineage>
        <taxon>Eukaryota</taxon>
        <taxon>Fungi</taxon>
        <taxon>Dikarya</taxon>
        <taxon>Basidiomycota</taxon>
        <taxon>Agaricomycotina</taxon>
        <taxon>Agaricomycetes</taxon>
        <taxon>Agaricomycetidae</taxon>
        <taxon>Jaapiales</taxon>
        <taxon>Jaapiaceae</taxon>
        <taxon>Jaapia</taxon>
    </lineage>
</organism>
<dbReference type="Proteomes" id="UP000027265">
    <property type="component" value="Unassembled WGS sequence"/>
</dbReference>
<sequence>MSLFRYLLSRRLCIAFLRIALFQGPSLSRRCSSLRSNKPIQFFPLVPLRRNLLTFLLHVTLSNVVHWKGSPQMEQCGLAYSDTGLSTENTRRSHERTCTN</sequence>
<gene>
    <name evidence="1" type="ORF">JAAARDRAFT_518996</name>
</gene>